<comment type="caution">
    <text evidence="2">Lacks conserved residue(s) required for the propagation of feature annotation.</text>
</comment>
<dbReference type="SMART" id="SM00181">
    <property type="entry name" value="EGF"/>
    <property type="match status" value="3"/>
</dbReference>
<accession>A0A452QB08</accession>
<evidence type="ECO:0000313" key="6">
    <source>
        <dbReference type="Ensembl" id="ENSUAMP00000001341.1"/>
    </source>
</evidence>
<evidence type="ECO:0000313" key="7">
    <source>
        <dbReference type="Proteomes" id="UP000291022"/>
    </source>
</evidence>
<dbReference type="GeneTree" id="ENSGT00940000157693"/>
<dbReference type="InterPro" id="IPR036116">
    <property type="entry name" value="FN3_sf"/>
</dbReference>
<feature type="domain" description="Fibronectin type-III" evidence="5">
    <location>
        <begin position="405"/>
        <end position="502"/>
    </location>
</feature>
<dbReference type="Pfam" id="PF00041">
    <property type="entry name" value="fn3"/>
    <property type="match status" value="2"/>
</dbReference>
<dbReference type="FunFam" id="2.60.40.10:FF:000597">
    <property type="entry name" value="tyrosine-protein kinase receptor Tie-1 isoform X1"/>
    <property type="match status" value="1"/>
</dbReference>
<keyword evidence="2" id="KW-1015">Disulfide bond</keyword>
<dbReference type="InterPro" id="IPR013783">
    <property type="entry name" value="Ig-like_fold"/>
</dbReference>
<protein>
    <submittedName>
        <fullName evidence="6">Tyrosine kinase with immunoglobulin like and EGF like domains 1</fullName>
    </submittedName>
</protein>
<reference evidence="6" key="3">
    <citation type="submission" date="2025-09" db="UniProtKB">
        <authorList>
            <consortium name="Ensembl"/>
        </authorList>
    </citation>
    <scope>IDENTIFICATION</scope>
</reference>
<dbReference type="AlphaFoldDB" id="A0A452QB08"/>
<dbReference type="SUPFAM" id="SSF48726">
    <property type="entry name" value="Immunoglobulin"/>
    <property type="match status" value="1"/>
</dbReference>
<dbReference type="PANTHER" id="PTHR24035">
    <property type="entry name" value="MULTIPLE EPIDERMAL GROWTH FACTOR-LIKE DOMAINS PROTEIN"/>
    <property type="match status" value="1"/>
</dbReference>
<evidence type="ECO:0000259" key="5">
    <source>
        <dbReference type="PROSITE" id="PS50853"/>
    </source>
</evidence>
<dbReference type="InterPro" id="IPR036179">
    <property type="entry name" value="Ig-like_dom_sf"/>
</dbReference>
<dbReference type="SMART" id="SM00060">
    <property type="entry name" value="FN3"/>
    <property type="match status" value="2"/>
</dbReference>
<evidence type="ECO:0000259" key="4">
    <source>
        <dbReference type="PROSITE" id="PS50026"/>
    </source>
</evidence>
<organism evidence="6 7">
    <name type="scientific">Ursus americanus</name>
    <name type="common">American black bear</name>
    <name type="synonym">Euarctos americanus</name>
    <dbReference type="NCBI Taxonomy" id="9643"/>
    <lineage>
        <taxon>Eukaryota</taxon>
        <taxon>Metazoa</taxon>
        <taxon>Chordata</taxon>
        <taxon>Craniata</taxon>
        <taxon>Vertebrata</taxon>
        <taxon>Euteleostomi</taxon>
        <taxon>Mammalia</taxon>
        <taxon>Eutheria</taxon>
        <taxon>Laurasiatheria</taxon>
        <taxon>Carnivora</taxon>
        <taxon>Caniformia</taxon>
        <taxon>Ursidae</taxon>
        <taxon>Ursus</taxon>
    </lineage>
</organism>
<dbReference type="InterPro" id="IPR003961">
    <property type="entry name" value="FN3_dom"/>
</dbReference>
<dbReference type="FunFam" id="2.60.40.10:FF:000583">
    <property type="entry name" value="tyrosine-protein kinase receptor Tie-1 isoform X2"/>
    <property type="match status" value="1"/>
</dbReference>
<dbReference type="InterPro" id="IPR013151">
    <property type="entry name" value="Immunoglobulin_dom"/>
</dbReference>
<feature type="domain" description="Fibronectin type-III" evidence="5">
    <location>
        <begin position="306"/>
        <end position="403"/>
    </location>
</feature>
<dbReference type="CDD" id="cd00063">
    <property type="entry name" value="FN3"/>
    <property type="match status" value="2"/>
</dbReference>
<feature type="compositionally biased region" description="Gly residues" evidence="3">
    <location>
        <begin position="540"/>
        <end position="549"/>
    </location>
</feature>
<sequence length="558" mass="60664">TAVLVARVRKEKQTDVIWKSNGSYFSTLDRHEAQDGRFLMQLPNVQPPASGVYSATYLETSPLGSAFFRLIVRGCGAGRWGPDCTKECPGCLHGGVCHDQDGECVCPPGFTGTRCEQACREGRFGQRCQEQCPGTSGCRGLTFCLPDPYGCSCGSGWRGSQCQEACAPGHFGADCRLQCQCRNGGTCDRFSGCVCPSGWHGMHCEKSDRIPQILDVASELEFNLETTPRINCAAAGNPFPVRGSMELRKPDGTVLLSTKAIVEPDRTTAEFEVPRLALGDSGLWECRVSTSGGQDSRRFRVNVKVPPVPLTAPRLLAKQSRQLVVSPLVSFSGDGPIASVRLHYRPQEGDLAWSAIVVDPSENVTLMNLRPKTGYSVRVQLSRPGEGGEGVWGPPTLMTTDCPEPLLQPWLEGWHVEGPDRLRVSWSLPSVPGPMVGDGFLLRLWDGTRGQERRENVSSPQARTALLTGLTPGTHYQLDVRLYHCALLGPASPPARVLLPPSGKLEKMGKPGFMWRSRVMARMWCTRRTWDLGEHRAQGAWGGPSMLGGPGPPGRPGT</sequence>
<dbReference type="SUPFAM" id="SSF49265">
    <property type="entry name" value="Fibronectin type III"/>
    <property type="match status" value="1"/>
</dbReference>
<dbReference type="InterPro" id="IPR052108">
    <property type="entry name" value="MEGF/SIB"/>
</dbReference>
<dbReference type="Proteomes" id="UP000291022">
    <property type="component" value="Unassembled WGS sequence"/>
</dbReference>
<feature type="domain" description="EGF-like" evidence="4">
    <location>
        <begin position="85"/>
        <end position="116"/>
    </location>
</feature>
<proteinExistence type="predicted"/>
<feature type="disulfide bond" evidence="2">
    <location>
        <begin position="106"/>
        <end position="115"/>
    </location>
</feature>
<dbReference type="FunFam" id="2.170.300.10:FF:000003">
    <property type="entry name" value="tyrosine-protein kinase receptor Tie-1 isoform X1"/>
    <property type="match status" value="1"/>
</dbReference>
<dbReference type="PROSITE" id="PS01186">
    <property type="entry name" value="EGF_2"/>
    <property type="match status" value="1"/>
</dbReference>
<dbReference type="Pfam" id="PF00047">
    <property type="entry name" value="ig"/>
    <property type="match status" value="2"/>
</dbReference>
<name>A0A452QB08_URSAM</name>
<dbReference type="Gene3D" id="2.170.300.10">
    <property type="entry name" value="Tie2 ligand-binding domain superfamily"/>
    <property type="match status" value="1"/>
</dbReference>
<evidence type="ECO:0000256" key="1">
    <source>
        <dbReference type="ARBA" id="ARBA00023319"/>
    </source>
</evidence>
<dbReference type="InterPro" id="IPR000742">
    <property type="entry name" value="EGF"/>
</dbReference>
<gene>
    <name evidence="6" type="primary">TIE1</name>
</gene>
<dbReference type="FunFam" id="2.60.40.10:FF:000911">
    <property type="entry name" value="tyrosine-protein kinase receptor Tie-1 isoform X2"/>
    <property type="match status" value="1"/>
</dbReference>
<dbReference type="PROSITE" id="PS50026">
    <property type="entry name" value="EGF_3"/>
    <property type="match status" value="2"/>
</dbReference>
<keyword evidence="1" id="KW-0393">Immunoglobulin domain</keyword>
<dbReference type="CDD" id="cd00054">
    <property type="entry name" value="EGF_CA"/>
    <property type="match status" value="2"/>
</dbReference>
<dbReference type="Ensembl" id="ENSUAMT00000001545.1">
    <property type="protein sequence ID" value="ENSUAMP00000001341.1"/>
    <property type="gene ID" value="ENSUAMG00000000981.1"/>
</dbReference>
<keyword evidence="7" id="KW-1185">Reference proteome</keyword>
<evidence type="ECO:0000256" key="2">
    <source>
        <dbReference type="PROSITE-ProRule" id="PRU00076"/>
    </source>
</evidence>
<evidence type="ECO:0000256" key="3">
    <source>
        <dbReference type="SAM" id="MobiDB-lite"/>
    </source>
</evidence>
<dbReference type="PANTHER" id="PTHR24035:SF109">
    <property type="entry name" value="PROTEIN DRAPER"/>
    <property type="match status" value="1"/>
</dbReference>
<dbReference type="PROSITE" id="PS50853">
    <property type="entry name" value="FN3"/>
    <property type="match status" value="2"/>
</dbReference>
<reference evidence="7" key="1">
    <citation type="submission" date="2016-06" db="EMBL/GenBank/DDBJ databases">
        <title>De novo assembly and RNA-Seq shows season-dependent expression and editing in black bear kidneys.</title>
        <authorList>
            <person name="Korstanje R."/>
            <person name="Srivastava A."/>
            <person name="Sarsani V.K."/>
            <person name="Sheehan S.M."/>
            <person name="Seger R.L."/>
            <person name="Barter M.E."/>
            <person name="Lindqvist C."/>
            <person name="Brody L.C."/>
            <person name="Mullikin J.C."/>
        </authorList>
    </citation>
    <scope>NUCLEOTIDE SEQUENCE [LARGE SCALE GENOMIC DNA]</scope>
</reference>
<reference evidence="6" key="2">
    <citation type="submission" date="2025-08" db="UniProtKB">
        <authorList>
            <consortium name="Ensembl"/>
        </authorList>
    </citation>
    <scope>IDENTIFICATION</scope>
</reference>
<dbReference type="PROSITE" id="PS00022">
    <property type="entry name" value="EGF_1"/>
    <property type="match status" value="3"/>
</dbReference>
<dbReference type="Gene3D" id="2.60.40.10">
    <property type="entry name" value="Immunoglobulins"/>
    <property type="match status" value="4"/>
</dbReference>
<feature type="domain" description="EGF-like" evidence="4">
    <location>
        <begin position="171"/>
        <end position="205"/>
    </location>
</feature>
<feature type="disulfide bond" evidence="2">
    <location>
        <begin position="195"/>
        <end position="204"/>
    </location>
</feature>
<feature type="region of interest" description="Disordered" evidence="3">
    <location>
        <begin position="536"/>
        <end position="558"/>
    </location>
</feature>
<keyword evidence="2" id="KW-0245">EGF-like domain</keyword>